<dbReference type="EMBL" id="JAHCLR010000027">
    <property type="protein sequence ID" value="MBS9534644.1"/>
    <property type="molecule type" value="Genomic_DNA"/>
</dbReference>
<dbReference type="CDD" id="cd11614">
    <property type="entry name" value="SAF_CpaB_FlgA_like"/>
    <property type="match status" value="1"/>
</dbReference>
<keyword evidence="2" id="KW-0969">Cilium</keyword>
<evidence type="ECO:0000313" key="2">
    <source>
        <dbReference type="EMBL" id="MBS9534644.1"/>
    </source>
</evidence>
<organism evidence="2 3">
    <name type="scientific">Mycolicibacter acidiphilus</name>
    <dbReference type="NCBI Taxonomy" id="2835306"/>
    <lineage>
        <taxon>Bacteria</taxon>
        <taxon>Bacillati</taxon>
        <taxon>Actinomycetota</taxon>
        <taxon>Actinomycetes</taxon>
        <taxon>Mycobacteriales</taxon>
        <taxon>Mycobacteriaceae</taxon>
        <taxon>Mycolicibacter</taxon>
    </lineage>
</organism>
<keyword evidence="2" id="KW-0966">Cell projection</keyword>
<dbReference type="Gene3D" id="3.90.1210.10">
    <property type="entry name" value="Antifreeze-like/N-acetylneuraminic acid synthase C-terminal domain"/>
    <property type="match status" value="1"/>
</dbReference>
<keyword evidence="2" id="KW-0282">Flagellum</keyword>
<keyword evidence="3" id="KW-1185">Reference proteome</keyword>
<gene>
    <name evidence="2" type="ORF">KIH27_13705</name>
</gene>
<protein>
    <submittedName>
        <fullName evidence="2">Flagellar biosynthesis protein FlgA</fullName>
    </submittedName>
</protein>
<dbReference type="SMART" id="SM00858">
    <property type="entry name" value="SAF"/>
    <property type="match status" value="1"/>
</dbReference>
<evidence type="ECO:0000259" key="1">
    <source>
        <dbReference type="SMART" id="SM00858"/>
    </source>
</evidence>
<evidence type="ECO:0000313" key="3">
    <source>
        <dbReference type="Proteomes" id="UP001519535"/>
    </source>
</evidence>
<dbReference type="RefSeq" id="WP_214093509.1">
    <property type="nucleotide sequence ID" value="NZ_JAHCLR010000027.1"/>
</dbReference>
<reference evidence="2 3" key="1">
    <citation type="submission" date="2021-05" db="EMBL/GenBank/DDBJ databases">
        <title>Mycobacterium acidophilum sp. nov., an extremely acid-tolerant member of the genus Mycobacterium.</title>
        <authorList>
            <person name="Xia J."/>
        </authorList>
    </citation>
    <scope>NUCLEOTIDE SEQUENCE [LARGE SCALE GENOMIC DNA]</scope>
    <source>
        <strain evidence="2 3">M1</strain>
    </source>
</reference>
<feature type="domain" description="SAF" evidence="1">
    <location>
        <begin position="53"/>
        <end position="114"/>
    </location>
</feature>
<sequence length="218" mass="21926">MGDSLNPTALTRLMLALRPDWTRTVRARRVAASALVVLAGVAAIRPDPHGHHVDVAVLTRDMRPGTALTTGDVALESRSADTVPDGATTVTAAVGSTLAGPARRGEVLTDVRLLGPRLTEAAAGPDARIVGVHPADAALTDLVHPGDVVDIVAAASTDPAADPLSAPRIVATGAVVVLVSARGDRGADDRVVLVALPATAAVAVAGAALGQTVTLTLR</sequence>
<dbReference type="Proteomes" id="UP001519535">
    <property type="component" value="Unassembled WGS sequence"/>
</dbReference>
<comment type="caution">
    <text evidence="2">The sequence shown here is derived from an EMBL/GenBank/DDBJ whole genome shotgun (WGS) entry which is preliminary data.</text>
</comment>
<accession>A0ABS5RKD9</accession>
<proteinExistence type="predicted"/>
<name>A0ABS5RKD9_9MYCO</name>
<dbReference type="Pfam" id="PF08666">
    <property type="entry name" value="SAF"/>
    <property type="match status" value="1"/>
</dbReference>
<dbReference type="InterPro" id="IPR013974">
    <property type="entry name" value="SAF"/>
</dbReference>